<proteinExistence type="predicted"/>
<dbReference type="EMBL" id="VBPB01000257">
    <property type="protein sequence ID" value="TMQ70023.1"/>
    <property type="molecule type" value="Genomic_DNA"/>
</dbReference>
<dbReference type="AlphaFoldDB" id="A0A538U2D7"/>
<dbReference type="Proteomes" id="UP000319771">
    <property type="component" value="Unassembled WGS sequence"/>
</dbReference>
<dbReference type="InterPro" id="IPR013783">
    <property type="entry name" value="Ig-like_fold"/>
</dbReference>
<protein>
    <recommendedName>
        <fullName evidence="1">Fibronectin type-III domain-containing protein</fullName>
    </recommendedName>
</protein>
<dbReference type="SMART" id="SM00060">
    <property type="entry name" value="FN3"/>
    <property type="match status" value="1"/>
</dbReference>
<comment type="caution">
    <text evidence="2">The sequence shown here is derived from an EMBL/GenBank/DDBJ whole genome shotgun (WGS) entry which is preliminary data.</text>
</comment>
<gene>
    <name evidence="2" type="ORF">E6K81_13585</name>
</gene>
<name>A0A538U2D7_UNCEI</name>
<dbReference type="InterPro" id="IPR036116">
    <property type="entry name" value="FN3_sf"/>
</dbReference>
<reference evidence="2 3" key="1">
    <citation type="journal article" date="2019" name="Nat. Microbiol.">
        <title>Mediterranean grassland soil C-N compound turnover is dependent on rainfall and depth, and is mediated by genomically divergent microorganisms.</title>
        <authorList>
            <person name="Diamond S."/>
            <person name="Andeer P.F."/>
            <person name="Li Z."/>
            <person name="Crits-Christoph A."/>
            <person name="Burstein D."/>
            <person name="Anantharaman K."/>
            <person name="Lane K.R."/>
            <person name="Thomas B.C."/>
            <person name="Pan C."/>
            <person name="Northen T.R."/>
            <person name="Banfield J.F."/>
        </authorList>
    </citation>
    <scope>NUCLEOTIDE SEQUENCE [LARGE SCALE GENOMIC DNA]</scope>
    <source>
        <strain evidence="2">WS_11</strain>
    </source>
</reference>
<evidence type="ECO:0000259" key="1">
    <source>
        <dbReference type="PROSITE" id="PS50853"/>
    </source>
</evidence>
<dbReference type="Pfam" id="PF13860">
    <property type="entry name" value="FlgD_ig"/>
    <property type="match status" value="1"/>
</dbReference>
<accession>A0A538U2D7</accession>
<feature type="domain" description="Fibronectin type-III" evidence="1">
    <location>
        <begin position="98"/>
        <end position="186"/>
    </location>
</feature>
<dbReference type="SUPFAM" id="SSF49265">
    <property type="entry name" value="Fibronectin type III"/>
    <property type="match status" value="1"/>
</dbReference>
<evidence type="ECO:0000313" key="2">
    <source>
        <dbReference type="EMBL" id="TMQ70023.1"/>
    </source>
</evidence>
<dbReference type="InterPro" id="IPR003961">
    <property type="entry name" value="FN3_dom"/>
</dbReference>
<dbReference type="CDD" id="cd00063">
    <property type="entry name" value="FN3"/>
    <property type="match status" value="1"/>
</dbReference>
<dbReference type="Gene3D" id="2.60.40.10">
    <property type="entry name" value="Immunoglobulins"/>
    <property type="match status" value="2"/>
</dbReference>
<dbReference type="PROSITE" id="PS50853">
    <property type="entry name" value="FN3"/>
    <property type="match status" value="1"/>
</dbReference>
<evidence type="ECO:0000313" key="3">
    <source>
        <dbReference type="Proteomes" id="UP000319771"/>
    </source>
</evidence>
<dbReference type="Gene3D" id="2.60.40.4070">
    <property type="match status" value="1"/>
</dbReference>
<organism evidence="2 3">
    <name type="scientific">Eiseniibacteriota bacterium</name>
    <dbReference type="NCBI Taxonomy" id="2212470"/>
    <lineage>
        <taxon>Bacteria</taxon>
        <taxon>Candidatus Eiseniibacteriota</taxon>
    </lineage>
</organism>
<sequence>MLRFSASDPEGDSLVYDLQIDQVPSFDSSNLRLARSRGSPGGWSGAGGPWQYASGEPAAYSARRLHNGLYYWRVRAIDPLGSGGFSDFSPVRSFSTPPPLTLSSPTVSCPAADSATIEWRSSNPGSSNIWYRDEHNQLSFPGPATTHRFDLGELTPSTTYPFAVWTVDGYGQVAVSDVGSFTTPALTTGITPAALSPGIALAPPSPNPSSRGALLRFDLARPSAASLVLRDVHGRRVARWEWPALEAGPHQVEWDGRAEGGGPAPAGILFCRLVVGGQTHTQKLVHLR</sequence>
<dbReference type="InterPro" id="IPR025965">
    <property type="entry name" value="FlgD/Vpr_Ig-like"/>
</dbReference>